<dbReference type="Pfam" id="PF14815">
    <property type="entry name" value="NUDIX_4"/>
    <property type="match status" value="1"/>
</dbReference>
<comment type="catalytic activity">
    <reaction evidence="10">
        <text>8-oxo-dGTP + H2O = 8-oxo-dGMP + diphosphate + H(+)</text>
        <dbReference type="Rhea" id="RHEA:31575"/>
        <dbReference type="ChEBI" id="CHEBI:15377"/>
        <dbReference type="ChEBI" id="CHEBI:15378"/>
        <dbReference type="ChEBI" id="CHEBI:33019"/>
        <dbReference type="ChEBI" id="CHEBI:63224"/>
        <dbReference type="ChEBI" id="CHEBI:77896"/>
        <dbReference type="EC" id="3.6.1.55"/>
    </reaction>
</comment>
<comment type="cofactor">
    <cofactor evidence="1">
        <name>Mg(2+)</name>
        <dbReference type="ChEBI" id="CHEBI:18420"/>
    </cofactor>
</comment>
<dbReference type="PANTHER" id="PTHR47707">
    <property type="entry name" value="8-OXO-DGTP DIPHOSPHATASE"/>
    <property type="match status" value="1"/>
</dbReference>
<dbReference type="SUPFAM" id="SSF55811">
    <property type="entry name" value="Nudix"/>
    <property type="match status" value="1"/>
</dbReference>
<protein>
    <recommendedName>
        <fullName evidence="13">8-oxo-dGTP diphosphatase</fullName>
        <ecNumber evidence="12">3.6.1.55</ecNumber>
    </recommendedName>
    <alternativeName>
        <fullName evidence="16">7,8-dihydro-8-oxoguanine-triphosphatase</fullName>
    </alternativeName>
    <alternativeName>
        <fullName evidence="15">Mutator protein MutT</fullName>
    </alternativeName>
    <alternativeName>
        <fullName evidence="14">dGTP pyrophosphohydrolase</fullName>
    </alternativeName>
</protein>
<evidence type="ECO:0000256" key="10">
    <source>
        <dbReference type="ARBA" id="ARBA00035861"/>
    </source>
</evidence>
<proteinExistence type="inferred from homology"/>
<evidence type="ECO:0000256" key="9">
    <source>
        <dbReference type="ARBA" id="ARBA00023204"/>
    </source>
</evidence>
<keyword evidence="19" id="KW-1185">Reference proteome</keyword>
<evidence type="ECO:0000256" key="3">
    <source>
        <dbReference type="ARBA" id="ARBA00022457"/>
    </source>
</evidence>
<keyword evidence="6" id="KW-0227">DNA damage</keyword>
<keyword evidence="9" id="KW-0234">DNA repair</keyword>
<name>A0ABS7CYW7_9BACT</name>
<dbReference type="CDD" id="cd03425">
    <property type="entry name" value="NUDIX_MutT_NudA_like"/>
    <property type="match status" value="1"/>
</dbReference>
<evidence type="ECO:0000256" key="16">
    <source>
        <dbReference type="ARBA" id="ARBA00042798"/>
    </source>
</evidence>
<dbReference type="EMBL" id="JAHYXK010000024">
    <property type="protein sequence ID" value="MBW7469018.1"/>
    <property type="molecule type" value="Genomic_DNA"/>
</dbReference>
<comment type="caution">
    <text evidence="18">The sequence shown here is derived from an EMBL/GenBank/DDBJ whole genome shotgun (WGS) entry which is preliminary data.</text>
</comment>
<evidence type="ECO:0000256" key="15">
    <source>
        <dbReference type="ARBA" id="ARBA00041979"/>
    </source>
</evidence>
<evidence type="ECO:0000256" key="6">
    <source>
        <dbReference type="ARBA" id="ARBA00022763"/>
    </source>
</evidence>
<keyword evidence="8" id="KW-0460">Magnesium</keyword>
<keyword evidence="4" id="KW-0235">DNA replication</keyword>
<keyword evidence="5" id="KW-0479">Metal-binding</keyword>
<evidence type="ECO:0000256" key="14">
    <source>
        <dbReference type="ARBA" id="ARBA00041592"/>
    </source>
</evidence>
<dbReference type="EC" id="3.6.1.55" evidence="12"/>
<dbReference type="Proteomes" id="UP000813018">
    <property type="component" value="Unassembled WGS sequence"/>
</dbReference>
<evidence type="ECO:0000256" key="2">
    <source>
        <dbReference type="ARBA" id="ARBA00005582"/>
    </source>
</evidence>
<dbReference type="InterPro" id="IPR000086">
    <property type="entry name" value="NUDIX_hydrolase_dom"/>
</dbReference>
<feature type="domain" description="Nudix hydrolase" evidence="17">
    <location>
        <begin position="1"/>
        <end position="127"/>
    </location>
</feature>
<dbReference type="InterPro" id="IPR047127">
    <property type="entry name" value="MutT-like"/>
</dbReference>
<organism evidence="18 19">
    <name type="scientific">Pontibacter aydingkolensis</name>
    <dbReference type="NCBI Taxonomy" id="1911536"/>
    <lineage>
        <taxon>Bacteria</taxon>
        <taxon>Pseudomonadati</taxon>
        <taxon>Bacteroidota</taxon>
        <taxon>Cytophagia</taxon>
        <taxon>Cytophagales</taxon>
        <taxon>Hymenobacteraceae</taxon>
        <taxon>Pontibacter</taxon>
    </lineage>
</organism>
<sequence length="128" mass="14575">MKVLCGIIEKDGYVLITQRSASMSQPLLWEFPGGKLEAGETEKACLVREIQEELSINVSPVQRLDPARYTYPDKTIDLIPYTCTYNSGTIRLLEHATYKWVKPVELTAYVWCPADVPIIHTYLQQLQA</sequence>
<comment type="catalytic activity">
    <reaction evidence="11">
        <text>8-oxo-GTP + H2O = 8-oxo-GMP + diphosphate + H(+)</text>
        <dbReference type="Rhea" id="RHEA:67616"/>
        <dbReference type="ChEBI" id="CHEBI:15377"/>
        <dbReference type="ChEBI" id="CHEBI:15378"/>
        <dbReference type="ChEBI" id="CHEBI:33019"/>
        <dbReference type="ChEBI" id="CHEBI:143553"/>
        <dbReference type="ChEBI" id="CHEBI:145694"/>
    </reaction>
</comment>
<evidence type="ECO:0000256" key="8">
    <source>
        <dbReference type="ARBA" id="ARBA00022842"/>
    </source>
</evidence>
<evidence type="ECO:0000313" key="18">
    <source>
        <dbReference type="EMBL" id="MBW7469018.1"/>
    </source>
</evidence>
<evidence type="ECO:0000256" key="1">
    <source>
        <dbReference type="ARBA" id="ARBA00001946"/>
    </source>
</evidence>
<dbReference type="PRINTS" id="PR00502">
    <property type="entry name" value="NUDIXFAMILY"/>
</dbReference>
<comment type="similarity">
    <text evidence="2">Belongs to the Nudix hydrolase family.</text>
</comment>
<reference evidence="18 19" key="1">
    <citation type="journal article" date="2016" name="Int. J. Syst. Evol. Microbiol.">
        <title>Pontibacter aydingkolensis sp. nov., isolated from soil of a salt lake.</title>
        <authorList>
            <person name="Osman G."/>
            <person name="Zhang T."/>
            <person name="Lou K."/>
            <person name="Gao Y."/>
            <person name="Chang W."/>
            <person name="Lin Q."/>
            <person name="Yang H.M."/>
            <person name="Huo X.D."/>
            <person name="Wang N."/>
        </authorList>
    </citation>
    <scope>NUCLEOTIDE SEQUENCE [LARGE SCALE GENOMIC DNA]</scope>
    <source>
        <strain evidence="18 19">KACC 19255</strain>
    </source>
</reference>
<dbReference type="InterPro" id="IPR015797">
    <property type="entry name" value="NUDIX_hydrolase-like_dom_sf"/>
</dbReference>
<evidence type="ECO:0000256" key="4">
    <source>
        <dbReference type="ARBA" id="ARBA00022705"/>
    </source>
</evidence>
<evidence type="ECO:0000256" key="13">
    <source>
        <dbReference type="ARBA" id="ARBA00040794"/>
    </source>
</evidence>
<dbReference type="PANTHER" id="PTHR47707:SF1">
    <property type="entry name" value="NUDIX HYDROLASE FAMILY PROTEIN"/>
    <property type="match status" value="1"/>
</dbReference>
<dbReference type="InterPro" id="IPR020476">
    <property type="entry name" value="Nudix_hydrolase"/>
</dbReference>
<keyword evidence="7" id="KW-0378">Hydrolase</keyword>
<evidence type="ECO:0000256" key="11">
    <source>
        <dbReference type="ARBA" id="ARBA00036904"/>
    </source>
</evidence>
<evidence type="ECO:0000256" key="5">
    <source>
        <dbReference type="ARBA" id="ARBA00022723"/>
    </source>
</evidence>
<dbReference type="Gene3D" id="3.90.79.10">
    <property type="entry name" value="Nucleoside Triphosphate Pyrophosphohydrolase"/>
    <property type="match status" value="1"/>
</dbReference>
<dbReference type="PROSITE" id="PS51462">
    <property type="entry name" value="NUDIX"/>
    <property type="match status" value="1"/>
</dbReference>
<dbReference type="InterPro" id="IPR029119">
    <property type="entry name" value="MutY_C"/>
</dbReference>
<evidence type="ECO:0000256" key="7">
    <source>
        <dbReference type="ARBA" id="ARBA00022801"/>
    </source>
</evidence>
<evidence type="ECO:0000313" key="19">
    <source>
        <dbReference type="Proteomes" id="UP000813018"/>
    </source>
</evidence>
<evidence type="ECO:0000256" key="12">
    <source>
        <dbReference type="ARBA" id="ARBA00038905"/>
    </source>
</evidence>
<accession>A0ABS7CYW7</accession>
<gene>
    <name evidence="18" type="ORF">K0O23_18230</name>
</gene>
<evidence type="ECO:0000259" key="17">
    <source>
        <dbReference type="PROSITE" id="PS51462"/>
    </source>
</evidence>
<keyword evidence="3" id="KW-0515">Mutator protein</keyword>